<feature type="coiled-coil region" evidence="1">
    <location>
        <begin position="14"/>
        <end position="41"/>
    </location>
</feature>
<name>A0A4V0H9V7_STRPO</name>
<sequence>MSILTVDFKSDEFERKALEKIDKLSEEKKNLELSLSNKTNLISADKLIKELDITNTTLSKWISLGLKVYRPPVENSKKRYFKISDVVNFFVVG</sequence>
<dbReference type="AlphaFoldDB" id="A0A4V0H9V7"/>
<protein>
    <submittedName>
        <fullName evidence="2">Phage protein</fullName>
    </submittedName>
</protein>
<accession>A0A4V0H9V7</accession>
<dbReference type="EMBL" id="LR594052">
    <property type="protein sequence ID" value="VTT44603.1"/>
    <property type="molecule type" value="Genomic_DNA"/>
</dbReference>
<organism evidence="2 3">
    <name type="scientific">Streptococcus porcinus</name>
    <dbReference type="NCBI Taxonomy" id="1340"/>
    <lineage>
        <taxon>Bacteria</taxon>
        <taxon>Bacillati</taxon>
        <taxon>Bacillota</taxon>
        <taxon>Bacilli</taxon>
        <taxon>Lactobacillales</taxon>
        <taxon>Streptococcaceae</taxon>
        <taxon>Streptococcus</taxon>
    </lineage>
</organism>
<gene>
    <name evidence="2" type="ORF">NCTC10924_01177</name>
</gene>
<keyword evidence="1" id="KW-0175">Coiled coil</keyword>
<proteinExistence type="predicted"/>
<evidence type="ECO:0000256" key="1">
    <source>
        <dbReference type="SAM" id="Coils"/>
    </source>
</evidence>
<dbReference type="Proteomes" id="UP000306241">
    <property type="component" value="Chromosome"/>
</dbReference>
<evidence type="ECO:0000313" key="3">
    <source>
        <dbReference type="Proteomes" id="UP000306241"/>
    </source>
</evidence>
<dbReference type="RefSeq" id="WP_093958699.1">
    <property type="nucleotide sequence ID" value="NZ_FZQN01000001.1"/>
</dbReference>
<reference evidence="2 3" key="1">
    <citation type="submission" date="2019-05" db="EMBL/GenBank/DDBJ databases">
        <authorList>
            <consortium name="Pathogen Informatics"/>
        </authorList>
    </citation>
    <scope>NUCLEOTIDE SEQUENCE [LARGE SCALE GENOMIC DNA]</scope>
    <source>
        <strain evidence="2 3">NCTC10924</strain>
    </source>
</reference>
<evidence type="ECO:0000313" key="2">
    <source>
        <dbReference type="EMBL" id="VTT44603.1"/>
    </source>
</evidence>
<dbReference type="OrthoDB" id="2224083at2"/>